<feature type="region of interest" description="Disordered" evidence="1">
    <location>
        <begin position="81"/>
        <end position="162"/>
    </location>
</feature>
<dbReference type="AlphaFoldDB" id="A0A7S3MMB7"/>
<evidence type="ECO:0000256" key="1">
    <source>
        <dbReference type="SAM" id="MobiDB-lite"/>
    </source>
</evidence>
<proteinExistence type="predicted"/>
<name>A0A7S3MMB7_9SPIT</name>
<evidence type="ECO:0000313" key="2">
    <source>
        <dbReference type="EMBL" id="CAE0310615.1"/>
    </source>
</evidence>
<sequence>MINMLVEMMLQEEIEKGDLVEFMDDWMEENFNVIPDEQSHQDMAASLIKVRRELTYCALNDLDLPSGSLTLGKLVEFNERNRGNVQQMNQAAKEARMREMAEGGDSSGFEDCSGDDDDSGWSSDSDGDKPAKGKGGGKKNGGGGGGLNDSFEEVVDKKKKRN</sequence>
<organism evidence="2">
    <name type="scientific">Favella ehrenbergii</name>
    <dbReference type="NCBI Taxonomy" id="182087"/>
    <lineage>
        <taxon>Eukaryota</taxon>
        <taxon>Sar</taxon>
        <taxon>Alveolata</taxon>
        <taxon>Ciliophora</taxon>
        <taxon>Intramacronucleata</taxon>
        <taxon>Spirotrichea</taxon>
        <taxon>Choreotrichia</taxon>
        <taxon>Tintinnida</taxon>
        <taxon>Xystonellidae</taxon>
        <taxon>Favella</taxon>
    </lineage>
</organism>
<reference evidence="2" key="1">
    <citation type="submission" date="2021-01" db="EMBL/GenBank/DDBJ databases">
        <authorList>
            <person name="Corre E."/>
            <person name="Pelletier E."/>
            <person name="Niang G."/>
            <person name="Scheremetjew M."/>
            <person name="Finn R."/>
            <person name="Kale V."/>
            <person name="Holt S."/>
            <person name="Cochrane G."/>
            <person name="Meng A."/>
            <person name="Brown T."/>
            <person name="Cohen L."/>
        </authorList>
    </citation>
    <scope>NUCLEOTIDE SEQUENCE</scope>
    <source>
        <strain evidence="2">Fehren 1</strain>
    </source>
</reference>
<dbReference type="EMBL" id="HBIE01017908">
    <property type="protein sequence ID" value="CAE0310615.1"/>
    <property type="molecule type" value="Transcribed_RNA"/>
</dbReference>
<accession>A0A7S3MMB7</accession>
<protein>
    <submittedName>
        <fullName evidence="2">Uncharacterized protein</fullName>
    </submittedName>
</protein>
<gene>
    <name evidence="2" type="ORF">FEHR0123_LOCUS5532</name>
</gene>
<feature type="compositionally biased region" description="Gly residues" evidence="1">
    <location>
        <begin position="138"/>
        <end position="147"/>
    </location>
</feature>